<evidence type="ECO:0000313" key="3">
    <source>
        <dbReference type="Proteomes" id="UP000293623"/>
    </source>
</evidence>
<accession>A0A4Q2KPK6</accession>
<comment type="caution">
    <text evidence="2">The sequence shown here is derived from an EMBL/GenBank/DDBJ whole genome shotgun (WGS) entry which is preliminary data.</text>
</comment>
<gene>
    <name evidence="2" type="ORF">ETX26_07185</name>
</gene>
<dbReference type="Proteomes" id="UP000293623">
    <property type="component" value="Unassembled WGS sequence"/>
</dbReference>
<feature type="region of interest" description="Disordered" evidence="1">
    <location>
        <begin position="94"/>
        <end position="116"/>
    </location>
</feature>
<protein>
    <submittedName>
        <fullName evidence="2">Uncharacterized protein</fullName>
    </submittedName>
</protein>
<evidence type="ECO:0000256" key="1">
    <source>
        <dbReference type="SAM" id="MobiDB-lite"/>
    </source>
</evidence>
<feature type="compositionally biased region" description="Basic and acidic residues" evidence="1">
    <location>
        <begin position="107"/>
        <end position="116"/>
    </location>
</feature>
<keyword evidence="3" id="KW-1185">Reference proteome</keyword>
<reference evidence="2 3" key="1">
    <citation type="submission" date="2019-01" db="EMBL/GenBank/DDBJ databases">
        <title>Altererythrobacter rhizovicinus sp. nov., isolated from the rhizosphere soil of Haloxylon ammodendron.</title>
        <authorList>
            <person name="Li H.-P."/>
            <person name="Gou J.-Y."/>
            <person name="Yao D."/>
            <person name="Han Q.-Q."/>
            <person name="Shao K.-Z."/>
            <person name="Zhao Q."/>
            <person name="Zhang J.-L."/>
        </authorList>
    </citation>
    <scope>NUCLEOTIDE SEQUENCE [LARGE SCALE GENOMIC DNA]</scope>
    <source>
        <strain evidence="2 3">AY-3R</strain>
    </source>
</reference>
<organism evidence="2 3">
    <name type="scientific">Pelagerythrobacter rhizovicinus</name>
    <dbReference type="NCBI Taxonomy" id="2268576"/>
    <lineage>
        <taxon>Bacteria</taxon>
        <taxon>Pseudomonadati</taxon>
        <taxon>Pseudomonadota</taxon>
        <taxon>Alphaproteobacteria</taxon>
        <taxon>Sphingomonadales</taxon>
        <taxon>Erythrobacteraceae</taxon>
        <taxon>Pelagerythrobacter</taxon>
    </lineage>
</organism>
<dbReference type="RefSeq" id="WP_129523925.1">
    <property type="nucleotide sequence ID" value="NZ_SDPV01000001.1"/>
</dbReference>
<dbReference type="PROSITE" id="PS51257">
    <property type="entry name" value="PROKAR_LIPOPROTEIN"/>
    <property type="match status" value="1"/>
</dbReference>
<evidence type="ECO:0000313" key="2">
    <source>
        <dbReference type="EMBL" id="RXZ66457.1"/>
    </source>
</evidence>
<dbReference type="OrthoDB" id="7390084at2"/>
<dbReference type="AlphaFoldDB" id="A0A4Q2KPK6"/>
<name>A0A4Q2KPK6_9SPHN</name>
<sequence length="291" mass="31716">MNIPTKIRRVAAASVTGAMALLLTGCLLSPGTFTSQLDLRKNGAFAYSYQGEIHLLALSELAELDDAAENAADGFVEQPCYDDSFEERECTEEELAQQKSDWEEQAEERKREREREAEMTRAMLGGIDPADPEAAREFAERLERQAGWESVEYKGDGLFEVNFRIAGSLDHDFLFPTIERLPMMNFFVLVAKRDGGTVRVDAPGFAPQSTGNPFRGMMAGMAGALPGEGSGAEDMPSVPKLEGTFRIVTDGEILANNTDEGPADTPAGLALEWNVNERSTAAPTALIKLTE</sequence>
<proteinExistence type="predicted"/>
<dbReference type="EMBL" id="SDPV01000001">
    <property type="protein sequence ID" value="RXZ66457.1"/>
    <property type="molecule type" value="Genomic_DNA"/>
</dbReference>